<sequence>MVWEDWRESFETSLEAVEGITSETSRKLALLKHCLGIEGRKVLKTLPEATPSVTTSHEGDGDEVLEAGDILSDVQVNAMKALEDNYGKKTIIVVERHKLFSRSQLPGKSVEQYVSALRTVAVICKFKDLHEEIVRDQFINRTSNNKIQEKLLELKDPLFQKAINIARSIENMPRYVKLLNDEHGQKKMAMGKQM</sequence>
<keyword evidence="2" id="KW-1185">Reference proteome</keyword>
<evidence type="ECO:0000313" key="1">
    <source>
        <dbReference type="EMBL" id="KAJ1137876.1"/>
    </source>
</evidence>
<reference evidence="1" key="1">
    <citation type="journal article" date="2022" name="bioRxiv">
        <title>Sequencing and chromosome-scale assembly of the giantPleurodeles waltlgenome.</title>
        <authorList>
            <person name="Brown T."/>
            <person name="Elewa A."/>
            <person name="Iarovenko S."/>
            <person name="Subramanian E."/>
            <person name="Araus A.J."/>
            <person name="Petzold A."/>
            <person name="Susuki M."/>
            <person name="Suzuki K.-i.T."/>
            <person name="Hayashi T."/>
            <person name="Toyoda A."/>
            <person name="Oliveira C."/>
            <person name="Osipova E."/>
            <person name="Leigh N.D."/>
            <person name="Simon A."/>
            <person name="Yun M.H."/>
        </authorList>
    </citation>
    <scope>NUCLEOTIDE SEQUENCE</scope>
    <source>
        <strain evidence="1">20211129_DDA</strain>
        <tissue evidence="1">Liver</tissue>
    </source>
</reference>
<proteinExistence type="predicted"/>
<evidence type="ECO:0008006" key="3">
    <source>
        <dbReference type="Google" id="ProtNLM"/>
    </source>
</evidence>
<name>A0AAV7QEA9_PLEWA</name>
<dbReference type="EMBL" id="JANPWB010000010">
    <property type="protein sequence ID" value="KAJ1137876.1"/>
    <property type="molecule type" value="Genomic_DNA"/>
</dbReference>
<dbReference type="PANTHER" id="PTHR33198:SF19">
    <property type="entry name" value="CCHC-TYPE DOMAIN-CONTAINING PROTEIN"/>
    <property type="match status" value="1"/>
</dbReference>
<dbReference type="PANTHER" id="PTHR33198">
    <property type="entry name" value="ANK_REP_REGION DOMAIN-CONTAINING PROTEIN-RELATED"/>
    <property type="match status" value="1"/>
</dbReference>
<dbReference type="AlphaFoldDB" id="A0AAV7QEA9"/>
<dbReference type="Proteomes" id="UP001066276">
    <property type="component" value="Chromosome 6"/>
</dbReference>
<organism evidence="1 2">
    <name type="scientific">Pleurodeles waltl</name>
    <name type="common">Iberian ribbed newt</name>
    <dbReference type="NCBI Taxonomy" id="8319"/>
    <lineage>
        <taxon>Eukaryota</taxon>
        <taxon>Metazoa</taxon>
        <taxon>Chordata</taxon>
        <taxon>Craniata</taxon>
        <taxon>Vertebrata</taxon>
        <taxon>Euteleostomi</taxon>
        <taxon>Amphibia</taxon>
        <taxon>Batrachia</taxon>
        <taxon>Caudata</taxon>
        <taxon>Salamandroidea</taxon>
        <taxon>Salamandridae</taxon>
        <taxon>Pleurodelinae</taxon>
        <taxon>Pleurodeles</taxon>
    </lineage>
</organism>
<gene>
    <name evidence="1" type="ORF">NDU88_004272</name>
</gene>
<accession>A0AAV7QEA9</accession>
<evidence type="ECO:0000313" key="2">
    <source>
        <dbReference type="Proteomes" id="UP001066276"/>
    </source>
</evidence>
<comment type="caution">
    <text evidence="1">The sequence shown here is derived from an EMBL/GenBank/DDBJ whole genome shotgun (WGS) entry which is preliminary data.</text>
</comment>
<protein>
    <recommendedName>
        <fullName evidence="3">Retrotransposon gag domain-containing protein</fullName>
    </recommendedName>
</protein>